<reference evidence="1" key="2">
    <citation type="submission" date="2022-10" db="EMBL/GenBank/DDBJ databases">
        <authorList>
            <person name="Ngo T.-E."/>
        </authorList>
    </citation>
    <scope>NUCLEOTIDE SEQUENCE</scope>
    <source>
        <strain evidence="1">JHB</strain>
    </source>
</reference>
<dbReference type="EMBL" id="CP017708">
    <property type="protein sequence ID" value="WAN68928.1"/>
    <property type="molecule type" value="Genomic_DNA"/>
</dbReference>
<gene>
    <name evidence="1" type="ORF">BJP36_41970</name>
</gene>
<organism evidence="1">
    <name type="scientific">Moorena producens (strain JHB)</name>
    <dbReference type="NCBI Taxonomy" id="1454205"/>
    <lineage>
        <taxon>Bacteria</taxon>
        <taxon>Bacillati</taxon>
        <taxon>Cyanobacteriota</taxon>
        <taxon>Cyanophyceae</taxon>
        <taxon>Coleofasciculales</taxon>
        <taxon>Coleofasciculaceae</taxon>
        <taxon>Moorena</taxon>
    </lineage>
</organism>
<name>A0A9Q9UVK7_MOOP1</name>
<protein>
    <submittedName>
        <fullName evidence="1">Uncharacterized protein</fullName>
    </submittedName>
</protein>
<sequence length="43" mass="5291">MTNSIGERISYKTIKYYEFYLFPITDYRLPITDYRFPTLKGKF</sequence>
<proteinExistence type="predicted"/>
<accession>A0A9Q9UVK7</accession>
<dbReference type="Proteomes" id="UP000176944">
    <property type="component" value="Chromosome"/>
</dbReference>
<dbReference type="AlphaFoldDB" id="A0A9Q9UVK7"/>
<evidence type="ECO:0000313" key="1">
    <source>
        <dbReference type="EMBL" id="WAN68928.1"/>
    </source>
</evidence>
<reference evidence="1" key="1">
    <citation type="journal article" date="2017" name="Proc. Natl. Acad. Sci. U.S.A.">
        <title>Comparative genomics uncovers the prolific and distinctive metabolic potential of the cyanobacterial genus Moorea.</title>
        <authorList>
            <person name="Leao T."/>
            <person name="Castelao G."/>
            <person name="Korobeynikov A."/>
            <person name="Monroe E.A."/>
            <person name="Podell S."/>
            <person name="Glukhov E."/>
            <person name="Allen E.E."/>
            <person name="Gerwick W.H."/>
            <person name="Gerwick L."/>
        </authorList>
    </citation>
    <scope>NUCLEOTIDE SEQUENCE</scope>
    <source>
        <strain evidence="1">JHB</strain>
    </source>
</reference>